<evidence type="ECO:0000259" key="5">
    <source>
        <dbReference type="PROSITE" id="PS50217"/>
    </source>
</evidence>
<comment type="subcellular location">
    <subcellularLocation>
        <location evidence="2">Cytoplasm</location>
    </subcellularLocation>
    <subcellularLocation>
        <location evidence="1">Nucleus</location>
    </subcellularLocation>
</comment>
<feature type="region of interest" description="Disordered" evidence="4">
    <location>
        <begin position="411"/>
        <end position="460"/>
    </location>
</feature>
<dbReference type="AlphaFoldDB" id="A0A8H6T555"/>
<gene>
    <name evidence="6" type="ORF">HMN09_00585700</name>
</gene>
<reference evidence="6" key="1">
    <citation type="submission" date="2020-05" db="EMBL/GenBank/DDBJ databases">
        <title>Mycena genomes resolve the evolution of fungal bioluminescence.</title>
        <authorList>
            <person name="Tsai I.J."/>
        </authorList>
    </citation>
    <scope>NUCLEOTIDE SEQUENCE</scope>
    <source>
        <strain evidence="6">110903Hualien_Pintung</strain>
    </source>
</reference>
<dbReference type="PROSITE" id="PS50217">
    <property type="entry name" value="BZIP"/>
    <property type="match status" value="1"/>
</dbReference>
<dbReference type="PANTHER" id="PTHR40621">
    <property type="entry name" value="TRANSCRIPTION FACTOR KAPC-RELATED"/>
    <property type="match status" value="1"/>
</dbReference>
<feature type="region of interest" description="Disordered" evidence="4">
    <location>
        <begin position="48"/>
        <end position="156"/>
    </location>
</feature>
<dbReference type="InterPro" id="IPR050936">
    <property type="entry name" value="AP-1-like"/>
</dbReference>
<evidence type="ECO:0000313" key="7">
    <source>
        <dbReference type="Proteomes" id="UP000613580"/>
    </source>
</evidence>
<dbReference type="PROSITE" id="PS00036">
    <property type="entry name" value="BZIP_BASIC"/>
    <property type="match status" value="1"/>
</dbReference>
<name>A0A8H6T555_MYCCL</name>
<evidence type="ECO:0000256" key="4">
    <source>
        <dbReference type="SAM" id="MobiDB-lite"/>
    </source>
</evidence>
<dbReference type="OrthoDB" id="2593073at2759"/>
<dbReference type="SUPFAM" id="SSF57959">
    <property type="entry name" value="Leucine zipper domain"/>
    <property type="match status" value="1"/>
</dbReference>
<feature type="compositionally biased region" description="Low complexity" evidence="4">
    <location>
        <begin position="58"/>
        <end position="75"/>
    </location>
</feature>
<evidence type="ECO:0000256" key="1">
    <source>
        <dbReference type="ARBA" id="ARBA00004123"/>
    </source>
</evidence>
<sequence>MESFADMSPIWDLSQATTFSQLPDDDFLALLQKQFPTPQAQYHQMDFTLDGTGVNPQSISHYSLPSLSPPSADSSPSPPGEDHSLKRKASGDDDLEEGPSKAQHTLSNGKKGAASRRKSSGAGASTNTEDARLLKRKEQNRAAQRAFRERKEKHVKDLEDKVAALEAKNDQASSENENLRDLLARLQNENVMLKQKQQQQAQQPPQQQQFTFSVPKTPAVASGSPAVGRSPATVMPPNANPLDWSSLQSFDPTMLNLLDDTPQATATENAMQMNFGFAQPPVVQQQGSSTLSHALTTIASNPMFTSFASSFDLAPPHFSLASAASKPSPVASTSSSSTAVKPPTTTAVASPFGFDLPSSLAAWSTPNPDNTFDDLFGGIMGSNAIDFNEFNVLMQSPGSSAISPVAHHATLGTQAGGHSPANSTTSSSSRSSDPLFNTPRETSSDSDFDSGYEATECPKSREELQERVHLDGQSVFTTEPTPLTLHKGESSVMCEGSTFPSTEVNENNLEILDAWRTVTSNPEFRDSDIAELCTEFSAKARCDGTKVVLEPQGVRTIIESLTEKHNRSSQ</sequence>
<evidence type="ECO:0000256" key="2">
    <source>
        <dbReference type="ARBA" id="ARBA00004496"/>
    </source>
</evidence>
<dbReference type="GO" id="GO:0005737">
    <property type="term" value="C:cytoplasm"/>
    <property type="evidence" value="ECO:0007669"/>
    <property type="project" value="UniProtKB-SubCell"/>
</dbReference>
<dbReference type="Pfam" id="PF00170">
    <property type="entry name" value="bZIP_1"/>
    <property type="match status" value="1"/>
</dbReference>
<comment type="caution">
    <text evidence="6">The sequence shown here is derived from an EMBL/GenBank/DDBJ whole genome shotgun (WGS) entry which is preliminary data.</text>
</comment>
<accession>A0A8H6T555</accession>
<dbReference type="CDD" id="cd14688">
    <property type="entry name" value="bZIP_YAP"/>
    <property type="match status" value="1"/>
</dbReference>
<keyword evidence="7" id="KW-1185">Reference proteome</keyword>
<evidence type="ECO:0000313" key="6">
    <source>
        <dbReference type="EMBL" id="KAF7310436.1"/>
    </source>
</evidence>
<dbReference type="EMBL" id="JACAZE010000007">
    <property type="protein sequence ID" value="KAF7310436.1"/>
    <property type="molecule type" value="Genomic_DNA"/>
</dbReference>
<organism evidence="6 7">
    <name type="scientific">Mycena chlorophos</name>
    <name type="common">Agaric fungus</name>
    <name type="synonym">Agaricus chlorophos</name>
    <dbReference type="NCBI Taxonomy" id="658473"/>
    <lineage>
        <taxon>Eukaryota</taxon>
        <taxon>Fungi</taxon>
        <taxon>Dikarya</taxon>
        <taxon>Basidiomycota</taxon>
        <taxon>Agaricomycotina</taxon>
        <taxon>Agaricomycetes</taxon>
        <taxon>Agaricomycetidae</taxon>
        <taxon>Agaricales</taxon>
        <taxon>Marasmiineae</taxon>
        <taxon>Mycenaceae</taxon>
        <taxon>Mycena</taxon>
    </lineage>
</organism>
<dbReference type="PANTHER" id="PTHR40621:SF6">
    <property type="entry name" value="AP-1-LIKE TRANSCRIPTION FACTOR YAP1-RELATED"/>
    <property type="match status" value="1"/>
</dbReference>
<dbReference type="InterPro" id="IPR046347">
    <property type="entry name" value="bZIP_sf"/>
</dbReference>
<dbReference type="SMART" id="SM00338">
    <property type="entry name" value="BRLZ"/>
    <property type="match status" value="1"/>
</dbReference>
<feature type="region of interest" description="Disordered" evidence="4">
    <location>
        <begin position="322"/>
        <end position="344"/>
    </location>
</feature>
<feature type="domain" description="BZIP" evidence="5">
    <location>
        <begin position="130"/>
        <end position="193"/>
    </location>
</feature>
<dbReference type="Proteomes" id="UP000613580">
    <property type="component" value="Unassembled WGS sequence"/>
</dbReference>
<keyword evidence="3" id="KW-0539">Nucleus</keyword>
<dbReference type="SUPFAM" id="SSF111430">
    <property type="entry name" value="YAP1 redox domain"/>
    <property type="match status" value="1"/>
</dbReference>
<dbReference type="GO" id="GO:0090575">
    <property type="term" value="C:RNA polymerase II transcription regulator complex"/>
    <property type="evidence" value="ECO:0007669"/>
    <property type="project" value="TreeGrafter"/>
</dbReference>
<proteinExistence type="predicted"/>
<dbReference type="GO" id="GO:0000976">
    <property type="term" value="F:transcription cis-regulatory region binding"/>
    <property type="evidence" value="ECO:0007669"/>
    <property type="project" value="InterPro"/>
</dbReference>
<dbReference type="GO" id="GO:0001228">
    <property type="term" value="F:DNA-binding transcription activator activity, RNA polymerase II-specific"/>
    <property type="evidence" value="ECO:0007669"/>
    <property type="project" value="TreeGrafter"/>
</dbReference>
<evidence type="ECO:0000256" key="3">
    <source>
        <dbReference type="ARBA" id="ARBA00023242"/>
    </source>
</evidence>
<dbReference type="InterPro" id="IPR023167">
    <property type="entry name" value="Yap1_redox_dom_sf"/>
</dbReference>
<protein>
    <submittedName>
        <fullName evidence="6">BZIP family transcriptional factor</fullName>
    </submittedName>
</protein>
<dbReference type="InterPro" id="IPR004827">
    <property type="entry name" value="bZIP"/>
</dbReference>
<dbReference type="Gene3D" id="1.20.5.170">
    <property type="match status" value="1"/>
</dbReference>
<feature type="compositionally biased region" description="Low complexity" evidence="4">
    <location>
        <begin position="423"/>
        <end position="432"/>
    </location>
</feature>
<feature type="compositionally biased region" description="Basic and acidic residues" evidence="4">
    <location>
        <begin position="129"/>
        <end position="156"/>
    </location>
</feature>
<dbReference type="Gene3D" id="1.10.238.100">
    <property type="entry name" value="YAP1 redox domain. Chain B"/>
    <property type="match status" value="1"/>
</dbReference>